<accession>A0ABR9SJC0</accession>
<evidence type="ECO:0000313" key="4">
    <source>
        <dbReference type="Proteomes" id="UP000715965"/>
    </source>
</evidence>
<keyword evidence="4" id="KW-1185">Reference proteome</keyword>
<dbReference type="PROSITE" id="PS50110">
    <property type="entry name" value="RESPONSE_REGULATORY"/>
    <property type="match status" value="1"/>
</dbReference>
<organism evidence="3 4">
    <name type="scientific">Ramlibacter aquaticus</name>
    <dbReference type="NCBI Taxonomy" id="2780094"/>
    <lineage>
        <taxon>Bacteria</taxon>
        <taxon>Pseudomonadati</taxon>
        <taxon>Pseudomonadota</taxon>
        <taxon>Betaproteobacteria</taxon>
        <taxon>Burkholderiales</taxon>
        <taxon>Comamonadaceae</taxon>
        <taxon>Ramlibacter</taxon>
    </lineage>
</organism>
<evidence type="ECO:0000256" key="1">
    <source>
        <dbReference type="PROSITE-ProRule" id="PRU00169"/>
    </source>
</evidence>
<protein>
    <submittedName>
        <fullName evidence="3">Response regulator</fullName>
    </submittedName>
</protein>
<evidence type="ECO:0000313" key="3">
    <source>
        <dbReference type="EMBL" id="MBE7942408.1"/>
    </source>
</evidence>
<dbReference type="Gene3D" id="3.40.50.2300">
    <property type="match status" value="1"/>
</dbReference>
<keyword evidence="1" id="KW-0597">Phosphoprotein</keyword>
<dbReference type="Proteomes" id="UP000715965">
    <property type="component" value="Unassembled WGS sequence"/>
</dbReference>
<dbReference type="EMBL" id="JADDOJ010000097">
    <property type="protein sequence ID" value="MBE7942408.1"/>
    <property type="molecule type" value="Genomic_DNA"/>
</dbReference>
<sequence length="137" mass="15289">MVLLVEDDEDHALLMQLGLETAGIDVDLHLARDGEEALAYLRREGPAHAQAPRPDLVLLDINMPRMDGFQVMEAIAADPALRALPVIVTTTSSDPNDVRRMHALRCTAYWVKPLGFDALVAGLRQMFDFWMRLVVLP</sequence>
<gene>
    <name evidence="3" type="ORF">IM725_17700</name>
</gene>
<reference evidence="3 4" key="1">
    <citation type="submission" date="2020-10" db="EMBL/GenBank/DDBJ databases">
        <title>Draft genome of Ramlibacter aquaticus LMG 30558.</title>
        <authorList>
            <person name="Props R."/>
        </authorList>
    </citation>
    <scope>NUCLEOTIDE SEQUENCE [LARGE SCALE GENOMIC DNA]</scope>
    <source>
        <strain evidence="3 4">LMG 30558</strain>
    </source>
</reference>
<dbReference type="PANTHER" id="PTHR44520:SF2">
    <property type="entry name" value="RESPONSE REGULATOR RCP1"/>
    <property type="match status" value="1"/>
</dbReference>
<feature type="modified residue" description="4-aspartylphosphate" evidence="1">
    <location>
        <position position="60"/>
    </location>
</feature>
<dbReference type="SUPFAM" id="SSF52172">
    <property type="entry name" value="CheY-like"/>
    <property type="match status" value="1"/>
</dbReference>
<dbReference type="RefSeq" id="WP_193781962.1">
    <property type="nucleotide sequence ID" value="NZ_JADDOJ010000097.1"/>
</dbReference>
<evidence type="ECO:0000259" key="2">
    <source>
        <dbReference type="PROSITE" id="PS50110"/>
    </source>
</evidence>
<dbReference type="CDD" id="cd17557">
    <property type="entry name" value="REC_Rcp-like"/>
    <property type="match status" value="1"/>
</dbReference>
<dbReference type="Pfam" id="PF00072">
    <property type="entry name" value="Response_reg"/>
    <property type="match status" value="1"/>
</dbReference>
<dbReference type="SMART" id="SM00448">
    <property type="entry name" value="REC"/>
    <property type="match status" value="1"/>
</dbReference>
<feature type="domain" description="Response regulatory" evidence="2">
    <location>
        <begin position="1"/>
        <end position="127"/>
    </location>
</feature>
<proteinExistence type="predicted"/>
<comment type="caution">
    <text evidence="3">The sequence shown here is derived from an EMBL/GenBank/DDBJ whole genome shotgun (WGS) entry which is preliminary data.</text>
</comment>
<dbReference type="PANTHER" id="PTHR44520">
    <property type="entry name" value="RESPONSE REGULATOR RCP1-RELATED"/>
    <property type="match status" value="1"/>
</dbReference>
<dbReference type="InterPro" id="IPR052893">
    <property type="entry name" value="TCS_response_regulator"/>
</dbReference>
<name>A0ABR9SJC0_9BURK</name>
<dbReference type="InterPro" id="IPR011006">
    <property type="entry name" value="CheY-like_superfamily"/>
</dbReference>
<dbReference type="InterPro" id="IPR001789">
    <property type="entry name" value="Sig_transdc_resp-reg_receiver"/>
</dbReference>